<keyword evidence="1" id="KW-0812">Transmembrane</keyword>
<evidence type="ECO:0000256" key="1">
    <source>
        <dbReference type="SAM" id="Phobius"/>
    </source>
</evidence>
<sequence length="63" mass="7221">MIMSGATLFLATFYDFRVIGGFTKIIFYILDIICANNSAVWFKGVMFILVFLSKICYQSTKTF</sequence>
<organism evidence="2 3">
    <name type="scientific">Rhizophagus irregularis (strain DAOM 181602 / DAOM 197198 / MUCL 43194)</name>
    <name type="common">Arbuscular mycorrhizal fungus</name>
    <name type="synonym">Glomus intraradices</name>
    <dbReference type="NCBI Taxonomy" id="747089"/>
    <lineage>
        <taxon>Eukaryota</taxon>
        <taxon>Fungi</taxon>
        <taxon>Fungi incertae sedis</taxon>
        <taxon>Mucoromycota</taxon>
        <taxon>Glomeromycotina</taxon>
        <taxon>Glomeromycetes</taxon>
        <taxon>Glomerales</taxon>
        <taxon>Glomeraceae</taxon>
        <taxon>Rhizophagus</taxon>
    </lineage>
</organism>
<keyword evidence="1" id="KW-1133">Transmembrane helix</keyword>
<dbReference type="Proteomes" id="UP000018888">
    <property type="component" value="Unassembled WGS sequence"/>
</dbReference>
<name>A0A2P4PMG5_RHIID</name>
<dbReference type="EMBL" id="AUPC02000189">
    <property type="protein sequence ID" value="POG66549.1"/>
    <property type="molecule type" value="Genomic_DNA"/>
</dbReference>
<protein>
    <submittedName>
        <fullName evidence="2">Uncharacterized protein</fullName>
    </submittedName>
</protein>
<keyword evidence="3" id="KW-1185">Reference proteome</keyword>
<proteinExistence type="predicted"/>
<feature type="transmembrane region" description="Helical" evidence="1">
    <location>
        <begin position="25"/>
        <end position="52"/>
    </location>
</feature>
<reference evidence="2 3" key="1">
    <citation type="journal article" date="2013" name="Proc. Natl. Acad. Sci. U.S.A.">
        <title>Genome of an arbuscular mycorrhizal fungus provides insight into the oldest plant symbiosis.</title>
        <authorList>
            <person name="Tisserant E."/>
            <person name="Malbreil M."/>
            <person name="Kuo A."/>
            <person name="Kohler A."/>
            <person name="Symeonidi A."/>
            <person name="Balestrini R."/>
            <person name="Charron P."/>
            <person name="Duensing N."/>
            <person name="Frei Dit Frey N."/>
            <person name="Gianinazzi-Pearson V."/>
            <person name="Gilbert L.B."/>
            <person name="Handa Y."/>
            <person name="Herr J.R."/>
            <person name="Hijri M."/>
            <person name="Koul R."/>
            <person name="Kawaguchi M."/>
            <person name="Krajinski F."/>
            <person name="Lammers P.J."/>
            <person name="Masclaux F.G."/>
            <person name="Murat C."/>
            <person name="Morin E."/>
            <person name="Ndikumana S."/>
            <person name="Pagni M."/>
            <person name="Petitpierre D."/>
            <person name="Requena N."/>
            <person name="Rosikiewicz P."/>
            <person name="Riley R."/>
            <person name="Saito K."/>
            <person name="San Clemente H."/>
            <person name="Shapiro H."/>
            <person name="van Tuinen D."/>
            <person name="Becard G."/>
            <person name="Bonfante P."/>
            <person name="Paszkowski U."/>
            <person name="Shachar-Hill Y.Y."/>
            <person name="Tuskan G.A."/>
            <person name="Young P.W."/>
            <person name="Sanders I.R."/>
            <person name="Henrissat B."/>
            <person name="Rensing S.A."/>
            <person name="Grigoriev I.V."/>
            <person name="Corradi N."/>
            <person name="Roux C."/>
            <person name="Martin F."/>
        </authorList>
    </citation>
    <scope>NUCLEOTIDE SEQUENCE [LARGE SCALE GENOMIC DNA]</scope>
    <source>
        <strain evidence="2 3">DAOM 197198</strain>
    </source>
</reference>
<reference evidence="2 3" key="2">
    <citation type="journal article" date="2018" name="New Phytol.">
        <title>High intraspecific genome diversity in the model arbuscular mycorrhizal symbiont Rhizophagus irregularis.</title>
        <authorList>
            <person name="Chen E.C.H."/>
            <person name="Morin E."/>
            <person name="Beaudet D."/>
            <person name="Noel J."/>
            <person name="Yildirir G."/>
            <person name="Ndikumana S."/>
            <person name="Charron P."/>
            <person name="St-Onge C."/>
            <person name="Giorgi J."/>
            <person name="Kruger M."/>
            <person name="Marton T."/>
            <person name="Ropars J."/>
            <person name="Grigoriev I.V."/>
            <person name="Hainaut M."/>
            <person name="Henrissat B."/>
            <person name="Roux C."/>
            <person name="Martin F."/>
            <person name="Corradi N."/>
        </authorList>
    </citation>
    <scope>NUCLEOTIDE SEQUENCE [LARGE SCALE GENOMIC DNA]</scope>
    <source>
        <strain evidence="2 3">DAOM 197198</strain>
    </source>
</reference>
<comment type="caution">
    <text evidence="2">The sequence shown here is derived from an EMBL/GenBank/DDBJ whole genome shotgun (WGS) entry which is preliminary data.</text>
</comment>
<accession>A0A2P4PMG5</accession>
<keyword evidence="1" id="KW-0472">Membrane</keyword>
<dbReference type="AlphaFoldDB" id="A0A2P4PMG5"/>
<evidence type="ECO:0000313" key="3">
    <source>
        <dbReference type="Proteomes" id="UP000018888"/>
    </source>
</evidence>
<evidence type="ECO:0000313" key="2">
    <source>
        <dbReference type="EMBL" id="POG66549.1"/>
    </source>
</evidence>
<gene>
    <name evidence="2" type="ORF">GLOIN_2v1656388</name>
</gene>